<keyword evidence="1" id="KW-0130">Cell adhesion</keyword>
<feature type="compositionally biased region" description="Polar residues" evidence="2">
    <location>
        <begin position="2104"/>
        <end position="2123"/>
    </location>
</feature>
<dbReference type="Gene3D" id="2.60.200.20">
    <property type="match status" value="1"/>
</dbReference>
<dbReference type="SUPFAM" id="SSF50156">
    <property type="entry name" value="PDZ domain-like"/>
    <property type="match status" value="1"/>
</dbReference>
<feature type="region of interest" description="Disordered" evidence="2">
    <location>
        <begin position="329"/>
        <end position="352"/>
    </location>
</feature>
<feature type="compositionally biased region" description="Basic and acidic residues" evidence="2">
    <location>
        <begin position="2089"/>
        <end position="2103"/>
    </location>
</feature>
<dbReference type="SUPFAM" id="SSF54236">
    <property type="entry name" value="Ubiquitin-like"/>
    <property type="match status" value="2"/>
</dbReference>
<feature type="region of interest" description="Disordered" evidence="2">
    <location>
        <begin position="136"/>
        <end position="228"/>
    </location>
</feature>
<dbReference type="PANTHER" id="PTHR10398:SF2">
    <property type="entry name" value="AFADIN"/>
    <property type="match status" value="1"/>
</dbReference>
<feature type="compositionally biased region" description="Polar residues" evidence="2">
    <location>
        <begin position="2274"/>
        <end position="2285"/>
    </location>
</feature>
<evidence type="ECO:0000313" key="6">
    <source>
        <dbReference type="EMBL" id="KAK7107731.1"/>
    </source>
</evidence>
<evidence type="ECO:0000259" key="4">
    <source>
        <dbReference type="PROSITE" id="PS50200"/>
    </source>
</evidence>
<gene>
    <name evidence="6" type="ORF">V1264_015596</name>
</gene>
<comment type="caution">
    <text evidence="6">The sequence shown here is derived from an EMBL/GenBank/DDBJ whole genome shotgun (WGS) entry which is preliminary data.</text>
</comment>
<sequence length="2285" mass="258041">MARSSEKERLTQLIQQWNVDHYDLFEICAPNQDLEFHGVVRFYFQGGDGANVITKCIRVSSTATTQDVIDTLIEKFRPDMRMLTQNKYALYEVHVNGEERRLGDLEKPLWVQLNWGKDVREGRFLLKNENEKTVRDPALGFKEPAKDENPNFKRKLSKREKKEKKKRDQEIAKQNESVSSKLYTEAPETSFTRSISNPEAVMRRRRQQKLEKKLAQMQSREGGPDSGGTLKIYGESLQPDVPYKTLLLSTADTTNAVIKEAMEKYGLEKEDPEQFCLMEVLLPPGSQEYHGGSLGQERVLDEGECPLAIVMQHPKQKGHIIFQLRRMSANDKRRTKRTRAVSHDDLRKAHDQPATQADKLPYLIELHPRDGRPKRHLLPLNVTEVVRDRPMTPGNQFLQLSGPDIHPRHCVIAHTEGIVTVTPTSRDADIFVENHRVNETTMLRHGMTIQFGRNHVYKFMDPRFEELTKQGQPVPAPRNVAPQETNFDVDGHVETVTQRHGPPNAQPRPQSREMQQARMAPNMQPATNGHEPQLDQLPASLEYRLDAEDRLLQAVILEVNSRAVQFKLAPTYTLYMAIRRLLVSRSQMPPPQHARMVSDFVSKTSKLIQQAIQEHHNDPTALAFWMANASEVLHFFKQDVEVQPYSADSQELLAEAVQMAFHHLVRCLQGDLQRVMPAFLDPSDAVDDENLPPEQYNQNQPLLADVLNTLSAAMTLLRRCRVNAALTIQLFSQLFHFINMWLFNILVMEPQLQLCTRAWGLRLKRRLGRIEAWAEKQGLELAADCHLCRIIQAAHLLQAPKVSSDDITNISSTCFKLNSMQLRVLLTRYITVSPETAISPAFIERVVVIAENMADELTRTDGREVRLEEDPDLHLPFLLPEDGYSCDTIRGIPNGLPEFVSQLGNTGICAMVANPNASGSWTVYMQGGGQQTPAEPPRSPKSNQPEILTVSFKKVKGSMGLSIVAAVGEGLAERGIYIKSVVPGGAAALDGRLKAGDQLLEVDGRSLVGLSQDKAAELMTQTGDVVTLKVAKQGAFYHGLATLLNEPSPTVQRHPVKGGPMGRGEEAPPPYMGPPQDSPNDLNRSRPVPQPRGQNPNARGSDNLDRLRSPSAGNLSQQQQQYQPPQPPEPSNYNRQGIDPRSKSTSNLHVDTSFERNDPHANMRGAASVSMLHPGVSGYPQYSPAGRRPDIRPNDYENQPQVSPGSGHGSYNQDINQNVKPGGLGPNPQLHPPGHRPSDRSSVSSRASSNSNRDMRPQSAYYDTQQQPPRDDYNYAARPKSEDVTAHKLREWQDKYDPHGQGYRGNDPNHSPQYANQNPGYRGTDNGPHSPPYINHNQVFPPGSQGPGFSGQGPPPNAYGAQNQGPRANEATTNDSPPYTNIGSVANSRPQQQTQPEQPRLSARDRLFGNQGAPQKAPQQTNQQRQPNFYENTQAASQEPAPPFHQLHRPPSESDGKPKPAIMPKPAVAKKPGPKVQPAEVPFKTVDNRQTQPGFYGNADRQQAHQVERPDPRMGQPDPRTTLQGQDPRFMQQDPRAVQQDTRTMQPDPRSMQQDPRSMQQDPRGMQQDPRAMQQPDPRGGYSMQKFPSVRGDPGPYGYPATQPGLARDNPPDLPPPPEDNEELPPLPPPPQDFYDQQLQEEQQRLMESMTGQPTPPPSNLATTYDRYGQPVPGGYSAPGKDQQNQAPNYQNINFVSEVRAGAGPAGQVPLTTPPDFHEPYSSRNNPPQQQQHPPPPSQTFTTKPTSLYQPHQQLGPPQPQQLPPPSSPLQANPPLTPSGLNKNSAWDRAEKEKAEEQQAEDLYRAREREIVDLESRSYLSIPDQERLRKLKLEHEFQRRVKEVDEKGDYDADDDDEEMMERLFTRERLITSLKDDLEKSRQRIGDLDHRQAIQDAQKEKERMQRLERRLEMMEKDRQEMHERMEKRQQRRSKDHQEQLRLQREAREKQRQNYEEQKRLLMMEEEKMRQRREEEVNKRRQMERERLQEMQMARDTEELRLRAEARRQNDDYVTQQMLQQRQQRIDQNREIRVSDERRRLESLSSSQQPTGNGGPVGGPGGHLNNGVGRAKNNAGQGQGYQQYMNLPPPTEKENLAPPPPERKSSYNTAAATRNNLDYTSLSFHQQQDLPPPPPPPPQQQQQQQQGQGPGGKKSVSFNTDMNTYQDRTPSQSFSSEHNLSPPADHVPHGANDVFNTPPQDASRPATSYVRSENTPAVIGSQEVYRDPRSRIEAQKAASGVRKPAVERMSFRDKMKYFAQEAGEDAPKYKPKASKTLRNIESQLNGQ</sequence>
<dbReference type="InterPro" id="IPR001478">
    <property type="entry name" value="PDZ"/>
</dbReference>
<feature type="compositionally biased region" description="Basic and acidic residues" evidence="2">
    <location>
        <begin position="341"/>
        <end position="351"/>
    </location>
</feature>
<dbReference type="Pfam" id="PF00788">
    <property type="entry name" value="RA"/>
    <property type="match status" value="2"/>
</dbReference>
<dbReference type="SMART" id="SM00314">
    <property type="entry name" value="RA"/>
    <property type="match status" value="2"/>
</dbReference>
<dbReference type="CDD" id="cd01781">
    <property type="entry name" value="RA2_Afadin"/>
    <property type="match status" value="1"/>
</dbReference>
<reference evidence="6 7" key="1">
    <citation type="submission" date="2024-02" db="EMBL/GenBank/DDBJ databases">
        <title>Chromosome-scale genome assembly of the rough periwinkle Littorina saxatilis.</title>
        <authorList>
            <person name="De Jode A."/>
            <person name="Faria R."/>
            <person name="Formenti G."/>
            <person name="Sims Y."/>
            <person name="Smith T.P."/>
            <person name="Tracey A."/>
            <person name="Wood J.M.D."/>
            <person name="Zagrodzka Z.B."/>
            <person name="Johannesson K."/>
            <person name="Butlin R.K."/>
            <person name="Leder E.H."/>
        </authorList>
    </citation>
    <scope>NUCLEOTIDE SEQUENCE [LARGE SCALE GENOMIC DNA]</scope>
    <source>
        <strain evidence="6">Snail1</strain>
        <tissue evidence="6">Muscle</tissue>
    </source>
</reference>
<name>A0AAN9GGZ2_9CAEN</name>
<feature type="compositionally biased region" description="Pro residues" evidence="2">
    <location>
        <begin position="1757"/>
        <end position="1768"/>
    </location>
</feature>
<evidence type="ECO:0008006" key="8">
    <source>
        <dbReference type="Google" id="ProtNLM"/>
    </source>
</evidence>
<dbReference type="SMART" id="SM01132">
    <property type="entry name" value="DIL"/>
    <property type="match status" value="1"/>
</dbReference>
<feature type="compositionally biased region" description="Low complexity" evidence="2">
    <location>
        <begin position="1464"/>
        <end position="1479"/>
    </location>
</feature>
<feature type="domain" description="Dilute" evidence="5">
    <location>
        <begin position="602"/>
        <end position="852"/>
    </location>
</feature>
<feature type="compositionally biased region" description="Polar residues" evidence="2">
    <location>
        <begin position="1539"/>
        <end position="1561"/>
    </location>
</feature>
<feature type="region of interest" description="Disordered" evidence="2">
    <location>
        <begin position="1915"/>
        <end position="1991"/>
    </location>
</feature>
<feature type="compositionally biased region" description="Polar residues" evidence="2">
    <location>
        <begin position="1308"/>
        <end position="1319"/>
    </location>
</feature>
<dbReference type="InterPro" id="IPR028842">
    <property type="entry name" value="Afadin"/>
</dbReference>
<feature type="region of interest" description="Disordered" evidence="2">
    <location>
        <begin position="495"/>
        <end position="533"/>
    </location>
</feature>
<dbReference type="CDD" id="cd06789">
    <property type="entry name" value="PDZ_AFDN-like"/>
    <property type="match status" value="1"/>
</dbReference>
<protein>
    <recommendedName>
        <fullName evidence="8">Afadin</fullName>
    </recommendedName>
</protein>
<dbReference type="PROSITE" id="PS50106">
    <property type="entry name" value="PDZ"/>
    <property type="match status" value="1"/>
</dbReference>
<feature type="compositionally biased region" description="Basic and acidic residues" evidence="2">
    <location>
        <begin position="1152"/>
        <end position="1161"/>
    </location>
</feature>
<feature type="compositionally biased region" description="Gly residues" evidence="2">
    <location>
        <begin position="2050"/>
        <end position="2062"/>
    </location>
</feature>
<dbReference type="Pfam" id="PF00595">
    <property type="entry name" value="PDZ"/>
    <property type="match status" value="1"/>
</dbReference>
<feature type="compositionally biased region" description="Basic residues" evidence="2">
    <location>
        <begin position="152"/>
        <end position="165"/>
    </location>
</feature>
<feature type="domain" description="PDZ" evidence="3">
    <location>
        <begin position="949"/>
        <end position="1034"/>
    </location>
</feature>
<feature type="compositionally biased region" description="Polar residues" evidence="2">
    <location>
        <begin position="2154"/>
        <end position="2177"/>
    </location>
</feature>
<feature type="compositionally biased region" description="Polar residues" evidence="2">
    <location>
        <begin position="1417"/>
        <end position="1437"/>
    </location>
</feature>
<feature type="compositionally biased region" description="Basic and acidic residues" evidence="2">
    <location>
        <begin position="1934"/>
        <end position="1991"/>
    </location>
</feature>
<dbReference type="GO" id="GO:0007155">
    <property type="term" value="P:cell adhesion"/>
    <property type="evidence" value="ECO:0007669"/>
    <property type="project" value="UniProtKB-KW"/>
</dbReference>
<dbReference type="InterPro" id="IPR037977">
    <property type="entry name" value="CBD_Afadin"/>
</dbReference>
<feature type="compositionally biased region" description="Polar residues" evidence="2">
    <location>
        <begin position="1196"/>
        <end position="1219"/>
    </location>
</feature>
<evidence type="ECO:0000256" key="1">
    <source>
        <dbReference type="ARBA" id="ARBA00022889"/>
    </source>
</evidence>
<evidence type="ECO:0000313" key="7">
    <source>
        <dbReference type="Proteomes" id="UP001374579"/>
    </source>
</evidence>
<dbReference type="Gene3D" id="2.30.42.10">
    <property type="match status" value="1"/>
</dbReference>
<feature type="compositionally biased region" description="Polar residues" evidence="2">
    <location>
        <begin position="1360"/>
        <end position="1389"/>
    </location>
</feature>
<accession>A0AAN9GGZ2</accession>
<feature type="domain" description="Ras-associating" evidence="4">
    <location>
        <begin position="226"/>
        <end position="329"/>
    </location>
</feature>
<dbReference type="CDD" id="cd15471">
    <property type="entry name" value="Myo5p-like_CBD_afadin"/>
    <property type="match status" value="1"/>
</dbReference>
<dbReference type="PROSITE" id="PS50200">
    <property type="entry name" value="RA"/>
    <property type="match status" value="2"/>
</dbReference>
<dbReference type="FunFam" id="3.10.20.90:FF:000025">
    <property type="entry name" value="Afadin, adherens junction formation factor"/>
    <property type="match status" value="1"/>
</dbReference>
<proteinExistence type="predicted"/>
<feature type="compositionally biased region" description="Low complexity" evidence="2">
    <location>
        <begin position="1240"/>
        <end position="1252"/>
    </location>
</feature>
<dbReference type="Proteomes" id="UP001374579">
    <property type="component" value="Unassembled WGS sequence"/>
</dbReference>
<feature type="compositionally biased region" description="Basic and acidic residues" evidence="2">
    <location>
        <begin position="1502"/>
        <end position="1512"/>
    </location>
</feature>
<dbReference type="FunFam" id="2.30.42.10:FF:000032">
    <property type="entry name" value="Afadin isoform A"/>
    <property type="match status" value="1"/>
</dbReference>
<feature type="compositionally biased region" description="Basic and acidic residues" evidence="2">
    <location>
        <begin position="2022"/>
        <end position="2040"/>
    </location>
</feature>
<dbReference type="SMART" id="SM00228">
    <property type="entry name" value="PDZ"/>
    <property type="match status" value="1"/>
</dbReference>
<dbReference type="CDD" id="cd01782">
    <property type="entry name" value="RA1_Afadin"/>
    <property type="match status" value="1"/>
</dbReference>
<feature type="compositionally biased region" description="Polar residues" evidence="2">
    <location>
        <begin position="1682"/>
        <end position="1695"/>
    </location>
</feature>
<dbReference type="InterPro" id="IPR029071">
    <property type="entry name" value="Ubiquitin-like_domsf"/>
</dbReference>
<feature type="region of interest" description="Disordered" evidence="2">
    <location>
        <begin position="2260"/>
        <end position="2285"/>
    </location>
</feature>
<dbReference type="CDD" id="cd22711">
    <property type="entry name" value="FHA_AFDN"/>
    <property type="match status" value="1"/>
</dbReference>
<feature type="region of interest" description="Disordered" evidence="2">
    <location>
        <begin position="1047"/>
        <end position="1802"/>
    </location>
</feature>
<dbReference type="InterPro" id="IPR036034">
    <property type="entry name" value="PDZ_sf"/>
</dbReference>
<feature type="compositionally biased region" description="Low complexity" evidence="2">
    <location>
        <begin position="1390"/>
        <end position="1399"/>
    </location>
</feature>
<feature type="compositionally biased region" description="Pro residues" evidence="2">
    <location>
        <begin position="1067"/>
        <end position="1077"/>
    </location>
</feature>
<dbReference type="SUPFAM" id="SSF49879">
    <property type="entry name" value="SMAD/FHA domain"/>
    <property type="match status" value="1"/>
</dbReference>
<dbReference type="Pfam" id="PF01843">
    <property type="entry name" value="DIL"/>
    <property type="match status" value="1"/>
</dbReference>
<dbReference type="PANTHER" id="PTHR10398">
    <property type="entry name" value="AFADIN"/>
    <property type="match status" value="1"/>
</dbReference>
<dbReference type="Gene3D" id="3.10.20.90">
    <property type="entry name" value="Phosphatidylinositol 3-kinase Catalytic Subunit, Chain A, domain 1"/>
    <property type="match status" value="2"/>
</dbReference>
<dbReference type="GO" id="GO:0007165">
    <property type="term" value="P:signal transduction"/>
    <property type="evidence" value="ECO:0007669"/>
    <property type="project" value="InterPro"/>
</dbReference>
<organism evidence="6 7">
    <name type="scientific">Littorina saxatilis</name>
    <dbReference type="NCBI Taxonomy" id="31220"/>
    <lineage>
        <taxon>Eukaryota</taxon>
        <taxon>Metazoa</taxon>
        <taxon>Spiralia</taxon>
        <taxon>Lophotrochozoa</taxon>
        <taxon>Mollusca</taxon>
        <taxon>Gastropoda</taxon>
        <taxon>Caenogastropoda</taxon>
        <taxon>Littorinimorpha</taxon>
        <taxon>Littorinoidea</taxon>
        <taxon>Littorinidae</taxon>
        <taxon>Littorina</taxon>
    </lineage>
</organism>
<evidence type="ECO:0000259" key="3">
    <source>
        <dbReference type="PROSITE" id="PS50106"/>
    </source>
</evidence>
<dbReference type="Pfam" id="PF00498">
    <property type="entry name" value="FHA"/>
    <property type="match status" value="1"/>
</dbReference>
<dbReference type="InterPro" id="IPR000159">
    <property type="entry name" value="RA_dom"/>
</dbReference>
<feature type="compositionally biased region" description="Basic and acidic residues" evidence="2">
    <location>
        <begin position="1915"/>
        <end position="1927"/>
    </location>
</feature>
<dbReference type="InterPro" id="IPR008984">
    <property type="entry name" value="SMAD_FHA_dom_sf"/>
</dbReference>
<feature type="compositionally biased region" description="Pro residues" evidence="2">
    <location>
        <begin position="2128"/>
        <end position="2137"/>
    </location>
</feature>
<dbReference type="InterPro" id="IPR000253">
    <property type="entry name" value="FHA_dom"/>
</dbReference>
<feature type="compositionally biased region" description="Basic and acidic residues" evidence="2">
    <location>
        <begin position="1269"/>
        <end position="1298"/>
    </location>
</feature>
<feature type="region of interest" description="Disordered" evidence="2">
    <location>
        <begin position="2016"/>
        <end position="2213"/>
    </location>
</feature>
<dbReference type="InterPro" id="IPR002710">
    <property type="entry name" value="Dilute_dom"/>
</dbReference>
<evidence type="ECO:0000259" key="5">
    <source>
        <dbReference type="PROSITE" id="PS51126"/>
    </source>
</evidence>
<feature type="compositionally biased region" description="Basic and acidic residues" evidence="2">
    <location>
        <begin position="1786"/>
        <end position="1802"/>
    </location>
</feature>
<dbReference type="EMBL" id="JBAMIC010000004">
    <property type="protein sequence ID" value="KAK7107731.1"/>
    <property type="molecule type" value="Genomic_DNA"/>
</dbReference>
<feature type="domain" description="Ras-associating" evidence="4">
    <location>
        <begin position="36"/>
        <end position="131"/>
    </location>
</feature>
<evidence type="ECO:0000256" key="2">
    <source>
        <dbReference type="SAM" id="MobiDB-lite"/>
    </source>
</evidence>
<keyword evidence="7" id="KW-1185">Reference proteome</keyword>
<dbReference type="PROSITE" id="PS51126">
    <property type="entry name" value="DILUTE"/>
    <property type="match status" value="1"/>
</dbReference>
<feature type="compositionally biased region" description="Polar residues" evidence="2">
    <location>
        <begin position="174"/>
        <end position="197"/>
    </location>
</feature>
<dbReference type="GO" id="GO:0005911">
    <property type="term" value="C:cell-cell junction"/>
    <property type="evidence" value="ECO:0007669"/>
    <property type="project" value="InterPro"/>
</dbReference>
<feature type="compositionally biased region" description="Polar residues" evidence="2">
    <location>
        <begin position="2192"/>
        <end position="2213"/>
    </location>
</feature>